<evidence type="ECO:0000313" key="14">
    <source>
        <dbReference type="Proteomes" id="UP000800041"/>
    </source>
</evidence>
<proteinExistence type="inferred from homology"/>
<evidence type="ECO:0000256" key="1">
    <source>
        <dbReference type="ARBA" id="ARBA00004589"/>
    </source>
</evidence>
<evidence type="ECO:0000313" key="13">
    <source>
        <dbReference type="EMBL" id="KAF1991464.1"/>
    </source>
</evidence>
<keyword evidence="5" id="KW-0325">Glycoprotein</keyword>
<organism evidence="13 14">
    <name type="scientific">Aulographum hederae CBS 113979</name>
    <dbReference type="NCBI Taxonomy" id="1176131"/>
    <lineage>
        <taxon>Eukaryota</taxon>
        <taxon>Fungi</taxon>
        <taxon>Dikarya</taxon>
        <taxon>Ascomycota</taxon>
        <taxon>Pezizomycotina</taxon>
        <taxon>Dothideomycetes</taxon>
        <taxon>Pleosporomycetidae</taxon>
        <taxon>Aulographales</taxon>
        <taxon>Aulographaceae</taxon>
    </lineage>
</organism>
<comment type="subcellular location">
    <subcellularLocation>
        <location evidence="1">Membrane</location>
        <topology evidence="1">Lipid-anchor</topology>
        <topology evidence="1">GPI-anchor</topology>
    </subcellularLocation>
    <subcellularLocation>
        <location evidence="2">Secreted</location>
    </subcellularLocation>
</comment>
<dbReference type="GO" id="GO:0005576">
    <property type="term" value="C:extracellular region"/>
    <property type="evidence" value="ECO:0007669"/>
    <property type="project" value="UniProtKB-SubCell"/>
</dbReference>
<dbReference type="OrthoDB" id="1193027at2759"/>
<dbReference type="EMBL" id="ML977139">
    <property type="protein sequence ID" value="KAF1991464.1"/>
    <property type="molecule type" value="Genomic_DNA"/>
</dbReference>
<protein>
    <recommendedName>
        <fullName evidence="12">CFEM domain-containing protein</fullName>
    </recommendedName>
</protein>
<dbReference type="PROSITE" id="PS52012">
    <property type="entry name" value="CFEM"/>
    <property type="match status" value="1"/>
</dbReference>
<evidence type="ECO:0000256" key="10">
    <source>
        <dbReference type="SAM" id="MobiDB-lite"/>
    </source>
</evidence>
<evidence type="ECO:0000259" key="12">
    <source>
        <dbReference type="PROSITE" id="PS52012"/>
    </source>
</evidence>
<accession>A0A6G1HEG4</accession>
<comment type="caution">
    <text evidence="9">Lacks conserved residue(s) required for the propagation of feature annotation.</text>
</comment>
<evidence type="ECO:0000256" key="9">
    <source>
        <dbReference type="PROSITE-ProRule" id="PRU01356"/>
    </source>
</evidence>
<feature type="compositionally biased region" description="Low complexity" evidence="10">
    <location>
        <begin position="132"/>
        <end position="155"/>
    </location>
</feature>
<feature type="signal peptide" evidence="11">
    <location>
        <begin position="1"/>
        <end position="17"/>
    </location>
</feature>
<evidence type="ECO:0000256" key="11">
    <source>
        <dbReference type="SAM" id="SignalP"/>
    </source>
</evidence>
<dbReference type="GO" id="GO:0098552">
    <property type="term" value="C:side of membrane"/>
    <property type="evidence" value="ECO:0007669"/>
    <property type="project" value="UniProtKB-KW"/>
</dbReference>
<feature type="compositionally biased region" description="Gly residues" evidence="10">
    <location>
        <begin position="218"/>
        <end position="239"/>
    </location>
</feature>
<keyword evidence="5" id="KW-0336">GPI-anchor</keyword>
<sequence length="266" mass="23823">MKYSIALLVTGAALAVAQTGNDCANLCIGNMLALAGDIGCDDASATCLCGLAAWGRGLNDCSNEACGSGSEGNVAALSYGSSYCSCKYFFDLKSTSTLADLTSVAALASATSGAPSSGLAALGGAGGSGSSSAGSAGSGSSTPATVSAMPSSSAVGTGGAGAGGSTNGTAGAGGAGGSGSAITTSAIVSTITSGGSEIPTTLGSTTIYGGAGGAGGSGGAGGASSTGGSGGEGGEGGGESTSTGAGAFITAVPMVGAGAMAALMFL</sequence>
<name>A0A6G1HEG4_9PEZI</name>
<keyword evidence="4" id="KW-0964">Secreted</keyword>
<feature type="region of interest" description="Disordered" evidence="10">
    <location>
        <begin position="132"/>
        <end position="163"/>
    </location>
</feature>
<evidence type="ECO:0000256" key="3">
    <source>
        <dbReference type="ARBA" id="ARBA00010031"/>
    </source>
</evidence>
<evidence type="ECO:0000256" key="2">
    <source>
        <dbReference type="ARBA" id="ARBA00004613"/>
    </source>
</evidence>
<dbReference type="AlphaFoldDB" id="A0A6G1HEG4"/>
<feature type="disulfide bond" evidence="9">
    <location>
        <begin position="40"/>
        <end position="47"/>
    </location>
</feature>
<keyword evidence="5" id="KW-0472">Membrane</keyword>
<evidence type="ECO:0000256" key="4">
    <source>
        <dbReference type="ARBA" id="ARBA00022525"/>
    </source>
</evidence>
<keyword evidence="14" id="KW-1185">Reference proteome</keyword>
<feature type="domain" description="CFEM" evidence="12">
    <location>
        <begin position="1"/>
        <end position="111"/>
    </location>
</feature>
<evidence type="ECO:0000256" key="7">
    <source>
        <dbReference type="ARBA" id="ARBA00023157"/>
    </source>
</evidence>
<keyword evidence="7 9" id="KW-1015">Disulfide bond</keyword>
<keyword evidence="6 11" id="KW-0732">Signal</keyword>
<evidence type="ECO:0000256" key="6">
    <source>
        <dbReference type="ARBA" id="ARBA00022729"/>
    </source>
</evidence>
<dbReference type="Pfam" id="PF05730">
    <property type="entry name" value="CFEM"/>
    <property type="match status" value="1"/>
</dbReference>
<feature type="region of interest" description="Disordered" evidence="10">
    <location>
        <begin position="218"/>
        <end position="242"/>
    </location>
</feature>
<evidence type="ECO:0000256" key="5">
    <source>
        <dbReference type="ARBA" id="ARBA00022622"/>
    </source>
</evidence>
<keyword evidence="8" id="KW-0449">Lipoprotein</keyword>
<dbReference type="InterPro" id="IPR008427">
    <property type="entry name" value="Extracellular_membr_CFEM_dom"/>
</dbReference>
<gene>
    <name evidence="13" type="ORF">K402DRAFT_125899</name>
</gene>
<reference evidence="13" key="1">
    <citation type="journal article" date="2020" name="Stud. Mycol.">
        <title>101 Dothideomycetes genomes: a test case for predicting lifestyles and emergence of pathogens.</title>
        <authorList>
            <person name="Haridas S."/>
            <person name="Albert R."/>
            <person name="Binder M."/>
            <person name="Bloem J."/>
            <person name="Labutti K."/>
            <person name="Salamov A."/>
            <person name="Andreopoulos B."/>
            <person name="Baker S."/>
            <person name="Barry K."/>
            <person name="Bills G."/>
            <person name="Bluhm B."/>
            <person name="Cannon C."/>
            <person name="Castanera R."/>
            <person name="Culley D."/>
            <person name="Daum C."/>
            <person name="Ezra D."/>
            <person name="Gonzalez J."/>
            <person name="Henrissat B."/>
            <person name="Kuo A."/>
            <person name="Liang C."/>
            <person name="Lipzen A."/>
            <person name="Lutzoni F."/>
            <person name="Magnuson J."/>
            <person name="Mondo S."/>
            <person name="Nolan M."/>
            <person name="Ohm R."/>
            <person name="Pangilinan J."/>
            <person name="Park H.-J."/>
            <person name="Ramirez L."/>
            <person name="Alfaro M."/>
            <person name="Sun H."/>
            <person name="Tritt A."/>
            <person name="Yoshinaga Y."/>
            <person name="Zwiers L.-H."/>
            <person name="Turgeon B."/>
            <person name="Goodwin S."/>
            <person name="Spatafora J."/>
            <person name="Crous P."/>
            <person name="Grigoriev I."/>
        </authorList>
    </citation>
    <scope>NUCLEOTIDE SEQUENCE</scope>
    <source>
        <strain evidence="13">CBS 113979</strain>
    </source>
</reference>
<comment type="similarity">
    <text evidence="3">Belongs to the RBT5 family.</text>
</comment>
<feature type="chain" id="PRO_5026040704" description="CFEM domain-containing protein" evidence="11">
    <location>
        <begin position="18"/>
        <end position="266"/>
    </location>
</feature>
<evidence type="ECO:0000256" key="8">
    <source>
        <dbReference type="ARBA" id="ARBA00023288"/>
    </source>
</evidence>
<dbReference type="Proteomes" id="UP000800041">
    <property type="component" value="Unassembled WGS sequence"/>
</dbReference>